<accession>A0ABW4E122</accession>
<dbReference type="PANTHER" id="PTHR37691:SF1">
    <property type="entry name" value="BLR3518 PROTEIN"/>
    <property type="match status" value="1"/>
</dbReference>
<protein>
    <submittedName>
        <fullName evidence="1">DsrE family protein</fullName>
    </submittedName>
</protein>
<keyword evidence="2" id="KW-1185">Reference proteome</keyword>
<reference evidence="2" key="1">
    <citation type="journal article" date="2019" name="Int. J. Syst. Evol. Microbiol.">
        <title>The Global Catalogue of Microorganisms (GCM) 10K type strain sequencing project: providing services to taxonomists for standard genome sequencing and annotation.</title>
        <authorList>
            <consortium name="The Broad Institute Genomics Platform"/>
            <consortium name="The Broad Institute Genome Sequencing Center for Infectious Disease"/>
            <person name="Wu L."/>
            <person name="Ma J."/>
        </authorList>
    </citation>
    <scope>NUCLEOTIDE SEQUENCE [LARGE SCALE GENOMIC DNA]</scope>
    <source>
        <strain evidence="2">CCM 8903</strain>
    </source>
</reference>
<dbReference type="InterPro" id="IPR027396">
    <property type="entry name" value="DsrEFH-like"/>
</dbReference>
<dbReference type="SUPFAM" id="SSF75169">
    <property type="entry name" value="DsrEFH-like"/>
    <property type="match status" value="1"/>
</dbReference>
<dbReference type="Gene3D" id="3.40.1260.10">
    <property type="entry name" value="DsrEFH-like"/>
    <property type="match status" value="1"/>
</dbReference>
<evidence type="ECO:0000313" key="1">
    <source>
        <dbReference type="EMBL" id="MFD1483677.1"/>
    </source>
</evidence>
<dbReference type="EMBL" id="JBHTON010000001">
    <property type="protein sequence ID" value="MFD1483677.1"/>
    <property type="molecule type" value="Genomic_DNA"/>
</dbReference>
<dbReference type="Pfam" id="PF02635">
    <property type="entry name" value="DsrE"/>
    <property type="match status" value="1"/>
</dbReference>
<comment type="caution">
    <text evidence="1">The sequence shown here is derived from an EMBL/GenBank/DDBJ whole genome shotgun (WGS) entry which is preliminary data.</text>
</comment>
<dbReference type="PANTHER" id="PTHR37691">
    <property type="entry name" value="BLR3518 PROTEIN"/>
    <property type="match status" value="1"/>
</dbReference>
<sequence>MNVIFHIDASASWPTLLSNVQHFNDWLQAQSDNSTLEVLINGAAVKDATVDSEIDLSLLARTVNIAVCANSMRQHQIEKSQLQDGITIVPSGVVELAQRQHHGFAYIKP</sequence>
<organism evidence="1 2">
    <name type="scientific">Lacticaseibacillus baoqingensis</name>
    <dbReference type="NCBI Taxonomy" id="2486013"/>
    <lineage>
        <taxon>Bacteria</taxon>
        <taxon>Bacillati</taxon>
        <taxon>Bacillota</taxon>
        <taxon>Bacilli</taxon>
        <taxon>Lactobacillales</taxon>
        <taxon>Lactobacillaceae</taxon>
        <taxon>Lacticaseibacillus</taxon>
    </lineage>
</organism>
<name>A0ABW4E122_9LACO</name>
<proteinExistence type="predicted"/>
<evidence type="ECO:0000313" key="2">
    <source>
        <dbReference type="Proteomes" id="UP001597252"/>
    </source>
</evidence>
<dbReference type="Proteomes" id="UP001597252">
    <property type="component" value="Unassembled WGS sequence"/>
</dbReference>
<dbReference type="RefSeq" id="WP_125750225.1">
    <property type="nucleotide sequence ID" value="NZ_JBHTON010000001.1"/>
</dbReference>
<dbReference type="InterPro" id="IPR003787">
    <property type="entry name" value="Sulphur_relay_DsrE/F-like"/>
</dbReference>
<gene>
    <name evidence="1" type="ORF">ACFQ5J_00240</name>
</gene>